<evidence type="ECO:0000256" key="1">
    <source>
        <dbReference type="SAM" id="MobiDB-lite"/>
    </source>
</evidence>
<evidence type="ECO:0000256" key="2">
    <source>
        <dbReference type="SAM" id="Phobius"/>
    </source>
</evidence>
<sequence length="209" mass="23242">MYNPFTTEAWTEYAVGMIILLARITARCWQVGMNWDGDDYFAVLCVFFFTAELVMLELIGRFGSITGMSDEVALTLTPEQTQRIVVGSKCLLAGWILYTTLIWCLLGSGSYQHNFVGIIAVNFPILKPFFTRAKKAVSYAKPSHASSSNALPANLRLSHIDRKGKKRTVHDITGIATTIHESQEDIVDKAASEGRAESEHSFKRGDDDV</sequence>
<feature type="transmembrane region" description="Helical" evidence="2">
    <location>
        <begin position="114"/>
        <end position="130"/>
    </location>
</feature>
<proteinExistence type="predicted"/>
<name>A0A364NC03_STELY</name>
<evidence type="ECO:0000313" key="4">
    <source>
        <dbReference type="Proteomes" id="UP000249619"/>
    </source>
</evidence>
<dbReference type="OrthoDB" id="2988756at2759"/>
<dbReference type="Proteomes" id="UP000249619">
    <property type="component" value="Unassembled WGS sequence"/>
</dbReference>
<dbReference type="AlphaFoldDB" id="A0A364NC03"/>
<keyword evidence="2" id="KW-0472">Membrane</keyword>
<keyword evidence="4" id="KW-1185">Reference proteome</keyword>
<gene>
    <name evidence="3" type="ORF">DDE83_001696</name>
</gene>
<keyword evidence="2" id="KW-0812">Transmembrane</keyword>
<organism evidence="3 4">
    <name type="scientific">Stemphylium lycopersici</name>
    <name type="common">Tomato gray leaf spot disease fungus</name>
    <name type="synonym">Thyrospora lycopersici</name>
    <dbReference type="NCBI Taxonomy" id="183478"/>
    <lineage>
        <taxon>Eukaryota</taxon>
        <taxon>Fungi</taxon>
        <taxon>Dikarya</taxon>
        <taxon>Ascomycota</taxon>
        <taxon>Pezizomycotina</taxon>
        <taxon>Dothideomycetes</taxon>
        <taxon>Pleosporomycetidae</taxon>
        <taxon>Pleosporales</taxon>
        <taxon>Pleosporineae</taxon>
        <taxon>Pleosporaceae</taxon>
        <taxon>Stemphylium</taxon>
    </lineage>
</organism>
<comment type="caution">
    <text evidence="3">The sequence shown here is derived from an EMBL/GenBank/DDBJ whole genome shotgun (WGS) entry which is preliminary data.</text>
</comment>
<accession>A0A364NC03</accession>
<keyword evidence="2" id="KW-1133">Transmembrane helix</keyword>
<reference evidence="4" key="1">
    <citation type="submission" date="2018-05" db="EMBL/GenBank/DDBJ databases">
        <title>Draft genome sequence of Stemphylium lycopersici strain CIDEFI 213.</title>
        <authorList>
            <person name="Medina R."/>
            <person name="Franco M.E.E."/>
            <person name="Lucentini C.G."/>
            <person name="Saparrat M.C.N."/>
            <person name="Balatti P.A."/>
        </authorList>
    </citation>
    <scope>NUCLEOTIDE SEQUENCE [LARGE SCALE GENOMIC DNA]</scope>
    <source>
        <strain evidence="4">CIDEFI 213</strain>
    </source>
</reference>
<feature type="transmembrane region" description="Helical" evidence="2">
    <location>
        <begin position="90"/>
        <end position="108"/>
    </location>
</feature>
<protein>
    <submittedName>
        <fullName evidence="3">Uncharacterized protein</fullName>
    </submittedName>
</protein>
<feature type="region of interest" description="Disordered" evidence="1">
    <location>
        <begin position="183"/>
        <end position="209"/>
    </location>
</feature>
<feature type="transmembrane region" description="Helical" evidence="2">
    <location>
        <begin position="40"/>
        <end position="59"/>
    </location>
</feature>
<dbReference type="STRING" id="183478.A0A364NC03"/>
<dbReference type="EMBL" id="QGDH01000017">
    <property type="protein sequence ID" value="RAR14858.1"/>
    <property type="molecule type" value="Genomic_DNA"/>
</dbReference>
<evidence type="ECO:0000313" key="3">
    <source>
        <dbReference type="EMBL" id="RAR14858.1"/>
    </source>
</evidence>